<dbReference type="PROSITE" id="PS51421">
    <property type="entry name" value="RAS"/>
    <property type="match status" value="1"/>
</dbReference>
<sequence>MMFNKPDEKRVKLLGPDRTCAEWVLRNGGSVVWIDGKKLSDYNYLPSEDVPAKKIREIDGSNSSISHYGFSHLIKEDRYHTIGVEFGSKVVNIGGKSTKLQIWDTAGQERFRSVTRSYYRGAAGALLVYDITSRDSFNALSNWLRDARTLASPNIVILLVGNKKDIEESREVTYSEASQFALENELTLLETSAKTGENVEEAFLKCSKTILAKIETGELDPEHIGSDEKRVKLLGPDRTCAEWVLRNGGSVVWIDGKKLSDYNYLPSEDVPAKKIREIDGSNSSISHYGFSHLIGCTDLKKIILHNNKYINDSALKGLEYARESLTHLQVSQCINVTDVGIRDIKSLRNLEMLVLFELEYVENLEACKEFLQNELPKCKIEGKSASFVE</sequence>
<name>A0A4C1Z8H3_EUMVA</name>
<dbReference type="STRING" id="151549.A0A4C1Z8H3"/>
<dbReference type="SMART" id="SM00174">
    <property type="entry name" value="RHO"/>
    <property type="match status" value="1"/>
</dbReference>
<evidence type="ECO:0000256" key="1">
    <source>
        <dbReference type="ARBA" id="ARBA00006270"/>
    </source>
</evidence>
<dbReference type="InterPro" id="IPR027417">
    <property type="entry name" value="P-loop_NTPase"/>
</dbReference>
<keyword evidence="3" id="KW-1185">Reference proteome</keyword>
<dbReference type="Gene3D" id="3.40.50.300">
    <property type="entry name" value="P-loop containing nucleotide triphosphate hydrolases"/>
    <property type="match status" value="1"/>
</dbReference>
<organism evidence="2 3">
    <name type="scientific">Eumeta variegata</name>
    <name type="common">Bagworm moth</name>
    <name type="synonym">Eumeta japonica</name>
    <dbReference type="NCBI Taxonomy" id="151549"/>
    <lineage>
        <taxon>Eukaryota</taxon>
        <taxon>Metazoa</taxon>
        <taxon>Ecdysozoa</taxon>
        <taxon>Arthropoda</taxon>
        <taxon>Hexapoda</taxon>
        <taxon>Insecta</taxon>
        <taxon>Pterygota</taxon>
        <taxon>Neoptera</taxon>
        <taxon>Endopterygota</taxon>
        <taxon>Lepidoptera</taxon>
        <taxon>Glossata</taxon>
        <taxon>Ditrysia</taxon>
        <taxon>Tineoidea</taxon>
        <taxon>Psychidae</taxon>
        <taxon>Oiketicinae</taxon>
        <taxon>Eumeta</taxon>
    </lineage>
</organism>
<dbReference type="GO" id="GO:0003924">
    <property type="term" value="F:GTPase activity"/>
    <property type="evidence" value="ECO:0007669"/>
    <property type="project" value="InterPro"/>
</dbReference>
<dbReference type="PROSITE" id="PS51419">
    <property type="entry name" value="RAB"/>
    <property type="match status" value="1"/>
</dbReference>
<dbReference type="SUPFAM" id="SSF52540">
    <property type="entry name" value="P-loop containing nucleoside triphosphate hydrolases"/>
    <property type="match status" value="1"/>
</dbReference>
<dbReference type="EMBL" id="BGZK01001653">
    <property type="protein sequence ID" value="GBP83990.1"/>
    <property type="molecule type" value="Genomic_DNA"/>
</dbReference>
<evidence type="ECO:0000313" key="3">
    <source>
        <dbReference type="Proteomes" id="UP000299102"/>
    </source>
</evidence>
<dbReference type="SUPFAM" id="SSF52047">
    <property type="entry name" value="RNI-like"/>
    <property type="match status" value="1"/>
</dbReference>
<dbReference type="PANTHER" id="PTHR47979">
    <property type="entry name" value="DRAB11-RELATED"/>
    <property type="match status" value="1"/>
</dbReference>
<dbReference type="PRINTS" id="PR00449">
    <property type="entry name" value="RASTRNSFRMNG"/>
</dbReference>
<dbReference type="Pfam" id="PF00071">
    <property type="entry name" value="Ras"/>
    <property type="match status" value="1"/>
</dbReference>
<dbReference type="SMART" id="SM00175">
    <property type="entry name" value="RAB"/>
    <property type="match status" value="1"/>
</dbReference>
<dbReference type="SMART" id="SM00173">
    <property type="entry name" value="RAS"/>
    <property type="match status" value="1"/>
</dbReference>
<dbReference type="AlphaFoldDB" id="A0A4C1Z8H3"/>
<gene>
    <name evidence="2" type="primary">rab4b</name>
    <name evidence="2" type="ORF">EVAR_91708_1</name>
</gene>
<proteinExistence type="inferred from homology"/>
<dbReference type="Gene3D" id="3.80.10.10">
    <property type="entry name" value="Ribonuclease Inhibitor"/>
    <property type="match status" value="1"/>
</dbReference>
<dbReference type="InterPro" id="IPR032675">
    <property type="entry name" value="LRR_dom_sf"/>
</dbReference>
<protein>
    <submittedName>
        <fullName evidence="2">Ras-related protein Rab-4B</fullName>
    </submittedName>
</protein>
<reference evidence="2 3" key="1">
    <citation type="journal article" date="2019" name="Commun. Biol.">
        <title>The bagworm genome reveals a unique fibroin gene that provides high tensile strength.</title>
        <authorList>
            <person name="Kono N."/>
            <person name="Nakamura H."/>
            <person name="Ohtoshi R."/>
            <person name="Tomita M."/>
            <person name="Numata K."/>
            <person name="Arakawa K."/>
        </authorList>
    </citation>
    <scope>NUCLEOTIDE SEQUENCE [LARGE SCALE GENOMIC DNA]</scope>
</reference>
<dbReference type="FunFam" id="3.40.50.300:FF:001329">
    <property type="entry name" value="Small GTP-binding protein, putative"/>
    <property type="match status" value="1"/>
</dbReference>
<dbReference type="NCBIfam" id="TIGR00231">
    <property type="entry name" value="small_GTP"/>
    <property type="match status" value="1"/>
</dbReference>
<dbReference type="OrthoDB" id="9989112at2759"/>
<dbReference type="InterPro" id="IPR005225">
    <property type="entry name" value="Small_GTP-bd"/>
</dbReference>
<dbReference type="Proteomes" id="UP000299102">
    <property type="component" value="Unassembled WGS sequence"/>
</dbReference>
<evidence type="ECO:0000313" key="2">
    <source>
        <dbReference type="EMBL" id="GBP83990.1"/>
    </source>
</evidence>
<dbReference type="InterPro" id="IPR001806">
    <property type="entry name" value="Small_GTPase"/>
</dbReference>
<dbReference type="InterPro" id="IPR050209">
    <property type="entry name" value="Rab_GTPases_membrane_traffic"/>
</dbReference>
<accession>A0A4C1Z8H3</accession>
<comment type="caution">
    <text evidence="2">The sequence shown here is derived from an EMBL/GenBank/DDBJ whole genome shotgun (WGS) entry which is preliminary data.</text>
</comment>
<dbReference type="GO" id="GO:0005525">
    <property type="term" value="F:GTP binding"/>
    <property type="evidence" value="ECO:0007669"/>
    <property type="project" value="InterPro"/>
</dbReference>
<comment type="similarity">
    <text evidence="1">Belongs to the small GTPase superfamily. Rab family.</text>
</comment>
<dbReference type="SMART" id="SM00176">
    <property type="entry name" value="RAN"/>
    <property type="match status" value="1"/>
</dbReference>